<evidence type="ECO:0000313" key="2">
    <source>
        <dbReference type="EMBL" id="PIO56700.1"/>
    </source>
</evidence>
<sequence length="167" mass="18927">MDDHPSNGDPFPRYRLNFDEDTPSSSSERNRVLHTPNENTTPMSRLSKSEGKGRRADSRVSVSEASKRMAGSGDWSPTSSRRIYDSDDDSLERSPKSRMTMSCPPYHQPLRLRCRNRPIPRLDFSRVDEFPEAFSSPATTTDSTVSSLSSNNRTRSRSKVKHSRMVS</sequence>
<feature type="compositionally biased region" description="Polar residues" evidence="1">
    <location>
        <begin position="36"/>
        <end position="46"/>
    </location>
</feature>
<evidence type="ECO:0000256" key="1">
    <source>
        <dbReference type="SAM" id="MobiDB-lite"/>
    </source>
</evidence>
<dbReference type="EMBL" id="KZ373499">
    <property type="protein sequence ID" value="PIO56700.1"/>
    <property type="molecule type" value="Genomic_DNA"/>
</dbReference>
<dbReference type="OrthoDB" id="5337378at2759"/>
<reference evidence="2 3" key="1">
    <citation type="submission" date="2015-09" db="EMBL/GenBank/DDBJ databases">
        <title>Draft genome of the parasitic nematode Teladorsagia circumcincta isolate WARC Sus (inbred).</title>
        <authorList>
            <person name="Mitreva M."/>
        </authorList>
    </citation>
    <scope>NUCLEOTIDE SEQUENCE [LARGE SCALE GENOMIC DNA]</scope>
    <source>
        <strain evidence="2 3">S</strain>
    </source>
</reference>
<dbReference type="Proteomes" id="UP000230423">
    <property type="component" value="Unassembled WGS sequence"/>
</dbReference>
<protein>
    <submittedName>
        <fullName evidence="2">Uncharacterized protein</fullName>
    </submittedName>
</protein>
<feature type="region of interest" description="Disordered" evidence="1">
    <location>
        <begin position="131"/>
        <end position="167"/>
    </location>
</feature>
<feature type="compositionally biased region" description="Low complexity" evidence="1">
    <location>
        <begin position="139"/>
        <end position="153"/>
    </location>
</feature>
<accession>A0A2G9TH76</accession>
<proteinExistence type="predicted"/>
<feature type="compositionally biased region" description="Basic and acidic residues" evidence="1">
    <location>
        <begin position="47"/>
        <end position="58"/>
    </location>
</feature>
<feature type="region of interest" description="Disordered" evidence="1">
    <location>
        <begin position="1"/>
        <end position="110"/>
    </location>
</feature>
<keyword evidence="3" id="KW-1185">Reference proteome</keyword>
<organism evidence="2 3">
    <name type="scientific">Teladorsagia circumcincta</name>
    <name type="common">Brown stomach worm</name>
    <name type="synonym">Ostertagia circumcincta</name>
    <dbReference type="NCBI Taxonomy" id="45464"/>
    <lineage>
        <taxon>Eukaryota</taxon>
        <taxon>Metazoa</taxon>
        <taxon>Ecdysozoa</taxon>
        <taxon>Nematoda</taxon>
        <taxon>Chromadorea</taxon>
        <taxon>Rhabditida</taxon>
        <taxon>Rhabditina</taxon>
        <taxon>Rhabditomorpha</taxon>
        <taxon>Strongyloidea</taxon>
        <taxon>Trichostrongylidae</taxon>
        <taxon>Teladorsagia</taxon>
    </lineage>
</organism>
<evidence type="ECO:0000313" key="3">
    <source>
        <dbReference type="Proteomes" id="UP000230423"/>
    </source>
</evidence>
<name>A0A2G9TH76_TELCI</name>
<feature type="compositionally biased region" description="Basic residues" evidence="1">
    <location>
        <begin position="154"/>
        <end position="167"/>
    </location>
</feature>
<dbReference type="AlphaFoldDB" id="A0A2G9TH76"/>
<gene>
    <name evidence="2" type="ORF">TELCIR_21899</name>
</gene>